<sequence length="335" mass="36699">MGKSGSGKSSMRSIIFSNYIARDTRRLGATIDIDLSHVKFLGNLTLNLWDCGGQEAFMENYLSQQRVHVFSNVGVLIYVFDIESRDVDRDLATYVSILSALLQFSPQARIYVLIHKMDLVVPAHRESVYDERVRITEAAPAPATTPEVAAVDTTAPAATTASIPPPEAAVASTTPSFAEGVASAPTPVTDASTFELLTDTTIAQMPEQIGYLKAIGLDFGYGPSSCMQWILEHMYIYTGMPWWATIGSTVLLLRLLLLKPTLNAQQGSAKMQQLQGNAQYAALKQKMQDSMKSGDKSAMMDARQSINHIHKREGVNPFAALWGLVQIPFSYGLFI</sequence>
<keyword evidence="2 4" id="KW-0547">Nucleotide-binding</keyword>
<dbReference type="GO" id="GO:1904263">
    <property type="term" value="P:positive regulation of TORC1 signaling"/>
    <property type="evidence" value="ECO:0007669"/>
    <property type="project" value="TreeGrafter"/>
</dbReference>
<dbReference type="AlphaFoldDB" id="A0A0G4KW97"/>
<dbReference type="GO" id="GO:0003924">
    <property type="term" value="F:GTPase activity"/>
    <property type="evidence" value="ECO:0007669"/>
    <property type="project" value="UniProtKB-UniRule"/>
</dbReference>
<keyword evidence="3 4" id="KW-0342">GTP-binding</keyword>
<comment type="subunit">
    <text evidence="4">Component of the GSE complex.</text>
</comment>
<accession>A0A0G4KW97</accession>
<evidence type="ECO:0000256" key="2">
    <source>
        <dbReference type="ARBA" id="ARBA00022741"/>
    </source>
</evidence>
<evidence type="ECO:0000313" key="5">
    <source>
        <dbReference type="EMBL" id="CRK13951.1"/>
    </source>
</evidence>
<dbReference type="Pfam" id="PF04670">
    <property type="entry name" value="Gtr1_RagA"/>
    <property type="match status" value="1"/>
</dbReference>
<proteinExistence type="inferred from homology"/>
<gene>
    <name evidence="5" type="ORF">BN1723_017362</name>
</gene>
<dbReference type="SUPFAM" id="SSF52540">
    <property type="entry name" value="P-loop containing nucleoside triphosphate hydrolases"/>
    <property type="match status" value="1"/>
</dbReference>
<dbReference type="GO" id="GO:0005525">
    <property type="term" value="F:GTP binding"/>
    <property type="evidence" value="ECO:0007669"/>
    <property type="project" value="UniProtKB-UniRule"/>
</dbReference>
<evidence type="ECO:0000256" key="4">
    <source>
        <dbReference type="RuleBase" id="RU367014"/>
    </source>
</evidence>
<dbReference type="InterPro" id="IPR006762">
    <property type="entry name" value="Gtr1_RagA"/>
</dbReference>
<dbReference type="Proteomes" id="UP000045706">
    <property type="component" value="Unassembled WGS sequence"/>
</dbReference>
<reference evidence="6" key="1">
    <citation type="submission" date="2015-05" db="EMBL/GenBank/DDBJ databases">
        <authorList>
            <person name="Fogelqvist Johan"/>
        </authorList>
    </citation>
    <scope>NUCLEOTIDE SEQUENCE [LARGE SCALE GENOMIC DNA]</scope>
</reference>
<evidence type="ECO:0000256" key="1">
    <source>
        <dbReference type="ARBA" id="ARBA00007756"/>
    </source>
</evidence>
<dbReference type="GO" id="GO:0000329">
    <property type="term" value="C:fungal-type vacuole membrane"/>
    <property type="evidence" value="ECO:0007669"/>
    <property type="project" value="TreeGrafter"/>
</dbReference>
<organism evidence="5 6">
    <name type="scientific">Verticillium longisporum</name>
    <name type="common">Verticillium dahliae var. longisporum</name>
    <dbReference type="NCBI Taxonomy" id="100787"/>
    <lineage>
        <taxon>Eukaryota</taxon>
        <taxon>Fungi</taxon>
        <taxon>Dikarya</taxon>
        <taxon>Ascomycota</taxon>
        <taxon>Pezizomycotina</taxon>
        <taxon>Sordariomycetes</taxon>
        <taxon>Hypocreomycetidae</taxon>
        <taxon>Glomerellales</taxon>
        <taxon>Plectosphaerellaceae</taxon>
        <taxon>Verticillium</taxon>
    </lineage>
</organism>
<protein>
    <recommendedName>
        <fullName evidence="4">GTP-binding protein</fullName>
    </recommendedName>
</protein>
<feature type="non-terminal residue" evidence="5">
    <location>
        <position position="335"/>
    </location>
</feature>
<dbReference type="PANTHER" id="PTHR11259:SF1">
    <property type="entry name" value="RAS-RELATED GTP-BINDING PROTEIN"/>
    <property type="match status" value="1"/>
</dbReference>
<dbReference type="Gene3D" id="3.40.50.300">
    <property type="entry name" value="P-loop containing nucleotide triphosphate hydrolases"/>
    <property type="match status" value="1"/>
</dbReference>
<dbReference type="GO" id="GO:0005634">
    <property type="term" value="C:nucleus"/>
    <property type="evidence" value="ECO:0007669"/>
    <property type="project" value="TreeGrafter"/>
</dbReference>
<dbReference type="GO" id="GO:0009267">
    <property type="term" value="P:cellular response to starvation"/>
    <property type="evidence" value="ECO:0007669"/>
    <property type="project" value="TreeGrafter"/>
</dbReference>
<dbReference type="PANTHER" id="PTHR11259">
    <property type="entry name" value="RAS-RELATED GTP BINDING RAG/GTR YEAST"/>
    <property type="match status" value="1"/>
</dbReference>
<evidence type="ECO:0000313" key="6">
    <source>
        <dbReference type="Proteomes" id="UP000045706"/>
    </source>
</evidence>
<comment type="similarity">
    <text evidence="1 4">Belongs to the GTR/RAG GTP-binding protein family.</text>
</comment>
<comment type="function">
    <text evidence="4">GTPase involved in activation of the TORC1 signaling pathway, which promotes growth and represses autophagy in nutrient-rich conditions.</text>
</comment>
<dbReference type="GO" id="GO:1990131">
    <property type="term" value="C:Gtr1-Gtr2 GTPase complex"/>
    <property type="evidence" value="ECO:0007669"/>
    <property type="project" value="UniProtKB-UniRule"/>
</dbReference>
<name>A0A0G4KW97_VERLO</name>
<dbReference type="EMBL" id="CVQI01004503">
    <property type="protein sequence ID" value="CRK13951.1"/>
    <property type="molecule type" value="Genomic_DNA"/>
</dbReference>
<dbReference type="GO" id="GO:0010507">
    <property type="term" value="P:negative regulation of autophagy"/>
    <property type="evidence" value="ECO:0007669"/>
    <property type="project" value="TreeGrafter"/>
</dbReference>
<evidence type="ECO:0000256" key="3">
    <source>
        <dbReference type="ARBA" id="ARBA00023134"/>
    </source>
</evidence>
<dbReference type="InterPro" id="IPR027417">
    <property type="entry name" value="P-loop_NTPase"/>
</dbReference>